<evidence type="ECO:0000313" key="2">
    <source>
        <dbReference type="EMBL" id="GAI05060.1"/>
    </source>
</evidence>
<dbReference type="InterPro" id="IPR025420">
    <property type="entry name" value="DUF4143"/>
</dbReference>
<sequence length="137" mass="16215">IPKFSYSTKSQIYANKKIFMIDTAMAILNGFRISGDMGRLLENMVCIQLKRSNHELFYFRNRFECDFITKKNNSYQAIQVCYELNDNNRTREINGLVEAMDKLNLKKGEILTIDQEEELVQDDRQIKIVPAYKWFLN</sequence>
<dbReference type="AlphaFoldDB" id="X1LRN8"/>
<reference evidence="2" key="1">
    <citation type="journal article" date="2014" name="Front. Microbiol.">
        <title>High frequency of phylogenetically diverse reductive dehalogenase-homologous genes in deep subseafloor sedimentary metagenomes.</title>
        <authorList>
            <person name="Kawai M."/>
            <person name="Futagami T."/>
            <person name="Toyoda A."/>
            <person name="Takaki Y."/>
            <person name="Nishi S."/>
            <person name="Hori S."/>
            <person name="Arai W."/>
            <person name="Tsubouchi T."/>
            <person name="Morono Y."/>
            <person name="Uchiyama I."/>
            <person name="Ito T."/>
            <person name="Fujiyama A."/>
            <person name="Inagaki F."/>
            <person name="Takami H."/>
        </authorList>
    </citation>
    <scope>NUCLEOTIDE SEQUENCE</scope>
    <source>
        <strain evidence="2">Expedition CK06-06</strain>
    </source>
</reference>
<evidence type="ECO:0000259" key="1">
    <source>
        <dbReference type="Pfam" id="PF13635"/>
    </source>
</evidence>
<feature type="non-terminal residue" evidence="2">
    <location>
        <position position="1"/>
    </location>
</feature>
<gene>
    <name evidence="2" type="ORF">S06H3_19317</name>
</gene>
<dbReference type="Pfam" id="PF13635">
    <property type="entry name" value="DUF4143"/>
    <property type="match status" value="1"/>
</dbReference>
<comment type="caution">
    <text evidence="2">The sequence shown here is derived from an EMBL/GenBank/DDBJ whole genome shotgun (WGS) entry which is preliminary data.</text>
</comment>
<name>X1LRN8_9ZZZZ</name>
<dbReference type="PANTHER" id="PTHR33295">
    <property type="entry name" value="ATPASE"/>
    <property type="match status" value="1"/>
</dbReference>
<protein>
    <recommendedName>
        <fullName evidence="1">DUF4143 domain-containing protein</fullName>
    </recommendedName>
</protein>
<dbReference type="PANTHER" id="PTHR33295:SF8">
    <property type="entry name" value="AAA+ ATPASE DOMAIN-CONTAINING PROTEIN"/>
    <property type="match status" value="1"/>
</dbReference>
<organism evidence="2">
    <name type="scientific">marine sediment metagenome</name>
    <dbReference type="NCBI Taxonomy" id="412755"/>
    <lineage>
        <taxon>unclassified sequences</taxon>
        <taxon>metagenomes</taxon>
        <taxon>ecological metagenomes</taxon>
    </lineage>
</organism>
<proteinExistence type="predicted"/>
<feature type="domain" description="DUF4143" evidence="1">
    <location>
        <begin position="2"/>
        <end position="82"/>
    </location>
</feature>
<dbReference type="EMBL" id="BARV01009876">
    <property type="protein sequence ID" value="GAI05060.1"/>
    <property type="molecule type" value="Genomic_DNA"/>
</dbReference>
<accession>X1LRN8</accession>